<protein>
    <submittedName>
        <fullName evidence="1">Uncharacterized protein</fullName>
    </submittedName>
</protein>
<evidence type="ECO:0000313" key="2">
    <source>
        <dbReference type="Proteomes" id="UP000277766"/>
    </source>
</evidence>
<comment type="caution">
    <text evidence="1">The sequence shown here is derived from an EMBL/GenBank/DDBJ whole genome shotgun (WGS) entry which is preliminary data.</text>
</comment>
<dbReference type="AlphaFoldDB" id="A0A3S0ISW4"/>
<name>A0A3S0ISW4_9DEIO</name>
<keyword evidence="2" id="KW-1185">Reference proteome</keyword>
<dbReference type="OrthoDB" id="70033at2"/>
<evidence type="ECO:0000313" key="1">
    <source>
        <dbReference type="EMBL" id="RTR30708.1"/>
    </source>
</evidence>
<dbReference type="Proteomes" id="UP000277766">
    <property type="component" value="Unassembled WGS sequence"/>
</dbReference>
<reference evidence="1 2" key="1">
    <citation type="submission" date="2018-12" db="EMBL/GenBank/DDBJ databases">
        <title>Deinococcus radiophilus ATCC 27603 genome sequencing and assembly.</title>
        <authorList>
            <person name="Maclea K.S."/>
            <person name="Maynard C.R."/>
        </authorList>
    </citation>
    <scope>NUCLEOTIDE SEQUENCE [LARGE SCALE GENOMIC DNA]</scope>
    <source>
        <strain evidence="1 2">ATCC 27603</strain>
    </source>
</reference>
<gene>
    <name evidence="1" type="ORF">EJ104_00160</name>
</gene>
<sequence>MTADLPKTPLAHKPGGYLGLGNYSSLGTFWRYLRGAAGAGRRVSPVRGDSPDTCRRRISGYTVPGAGFLLDTVPLDRELTEGFETHPALLAYLSGDPGPLREELNAHYALHTDFVLALTARRELIVRPEFEFRPSDGAASLPAGLTLRGRRMSKDEIGVLLSRACGV</sequence>
<dbReference type="RefSeq" id="WP_126350736.1">
    <property type="nucleotide sequence ID" value="NZ_CP086380.1"/>
</dbReference>
<organism evidence="1 2">
    <name type="scientific">Deinococcus radiophilus</name>
    <dbReference type="NCBI Taxonomy" id="32062"/>
    <lineage>
        <taxon>Bacteria</taxon>
        <taxon>Thermotogati</taxon>
        <taxon>Deinococcota</taxon>
        <taxon>Deinococci</taxon>
        <taxon>Deinococcales</taxon>
        <taxon>Deinococcaceae</taxon>
        <taxon>Deinococcus</taxon>
    </lineage>
</organism>
<dbReference type="EMBL" id="RXPE01000001">
    <property type="protein sequence ID" value="RTR30708.1"/>
    <property type="molecule type" value="Genomic_DNA"/>
</dbReference>
<accession>A0A3S0ISW4</accession>
<proteinExistence type="predicted"/>